<evidence type="ECO:0000313" key="4">
    <source>
        <dbReference type="Proteomes" id="UP000005801"/>
    </source>
</evidence>
<organism evidence="3 4">
    <name type="scientific">Plesiocystis pacifica SIR-1</name>
    <dbReference type="NCBI Taxonomy" id="391625"/>
    <lineage>
        <taxon>Bacteria</taxon>
        <taxon>Pseudomonadati</taxon>
        <taxon>Myxococcota</taxon>
        <taxon>Polyangia</taxon>
        <taxon>Nannocystales</taxon>
        <taxon>Nannocystaceae</taxon>
        <taxon>Plesiocystis</taxon>
    </lineage>
</organism>
<feature type="signal peptide" evidence="2">
    <location>
        <begin position="1"/>
        <end position="25"/>
    </location>
</feature>
<dbReference type="OrthoDB" id="5519976at2"/>
<feature type="region of interest" description="Disordered" evidence="1">
    <location>
        <begin position="28"/>
        <end position="85"/>
    </location>
</feature>
<dbReference type="RefSeq" id="WP_006976103.1">
    <property type="nucleotide sequence ID" value="NZ_ABCS01000117.1"/>
</dbReference>
<sequence length="200" mass="21931">MTMRPHNLVLSLALVGLASPGLLGCAEEQPNTNVRGMGNKSKGGAGTRRSGSGDAMGAAQGEAPQEENTRPRPELTRDDFTGRSRDPFHNYLAAEVVEAPVPIEEPKAQRSVKLREYGFDELRLIAIVNAGRNVSPTALFLAGRDNKSKGIKQGEYFSSQELLLASVNRDYIEVEIVDPELTPGWNLDRGERKVIYLKNR</sequence>
<dbReference type="PROSITE" id="PS51257">
    <property type="entry name" value="PROKAR_LIPOPROTEIN"/>
    <property type="match status" value="1"/>
</dbReference>
<feature type="compositionally biased region" description="Basic and acidic residues" evidence="1">
    <location>
        <begin position="67"/>
        <end position="85"/>
    </location>
</feature>
<dbReference type="Proteomes" id="UP000005801">
    <property type="component" value="Unassembled WGS sequence"/>
</dbReference>
<feature type="chain" id="PRO_5002695586" description="Lipoprotein" evidence="2">
    <location>
        <begin position="26"/>
        <end position="200"/>
    </location>
</feature>
<protein>
    <recommendedName>
        <fullName evidence="5">Lipoprotein</fullName>
    </recommendedName>
</protein>
<dbReference type="STRING" id="391625.PPSIR1_35447"/>
<reference evidence="3 4" key="1">
    <citation type="submission" date="2007-06" db="EMBL/GenBank/DDBJ databases">
        <authorList>
            <person name="Shimkets L."/>
            <person name="Ferriera S."/>
            <person name="Johnson J."/>
            <person name="Kravitz S."/>
            <person name="Beeson K."/>
            <person name="Sutton G."/>
            <person name="Rogers Y.-H."/>
            <person name="Friedman R."/>
            <person name="Frazier M."/>
            <person name="Venter J.C."/>
        </authorList>
    </citation>
    <scope>NUCLEOTIDE SEQUENCE [LARGE SCALE GENOMIC DNA]</scope>
    <source>
        <strain evidence="3 4">SIR-1</strain>
    </source>
</reference>
<evidence type="ECO:0000313" key="3">
    <source>
        <dbReference type="EMBL" id="EDM74731.1"/>
    </source>
</evidence>
<evidence type="ECO:0008006" key="5">
    <source>
        <dbReference type="Google" id="ProtNLM"/>
    </source>
</evidence>
<gene>
    <name evidence="3" type="ORF">PPSIR1_35447</name>
</gene>
<evidence type="ECO:0000256" key="1">
    <source>
        <dbReference type="SAM" id="MobiDB-lite"/>
    </source>
</evidence>
<keyword evidence="2" id="KW-0732">Signal</keyword>
<comment type="caution">
    <text evidence="3">The sequence shown here is derived from an EMBL/GenBank/DDBJ whole genome shotgun (WGS) entry which is preliminary data.</text>
</comment>
<proteinExistence type="predicted"/>
<keyword evidence="4" id="KW-1185">Reference proteome</keyword>
<name>A6GHB6_9BACT</name>
<accession>A6GHB6</accession>
<evidence type="ECO:0000256" key="2">
    <source>
        <dbReference type="SAM" id="SignalP"/>
    </source>
</evidence>
<dbReference type="EMBL" id="ABCS01000117">
    <property type="protein sequence ID" value="EDM74731.1"/>
    <property type="molecule type" value="Genomic_DNA"/>
</dbReference>
<dbReference type="AlphaFoldDB" id="A6GHB6"/>